<reference evidence="2" key="1">
    <citation type="submission" date="2021-02" db="EMBL/GenBank/DDBJ databases">
        <authorList>
            <person name="Nowell W R."/>
        </authorList>
    </citation>
    <scope>NUCLEOTIDE SEQUENCE</scope>
</reference>
<evidence type="ECO:0000259" key="1">
    <source>
        <dbReference type="Pfam" id="PF18151"/>
    </source>
</evidence>
<dbReference type="Gene3D" id="1.10.246.120">
    <property type="match status" value="1"/>
</dbReference>
<dbReference type="InterPro" id="IPR041545">
    <property type="entry name" value="DUF5601"/>
</dbReference>
<accession>A0A8S3H2U4</accession>
<proteinExistence type="predicted"/>
<dbReference type="EMBL" id="CAJOBI010315026">
    <property type="protein sequence ID" value="CAF5175401.1"/>
    <property type="molecule type" value="Genomic_DNA"/>
</dbReference>
<protein>
    <recommendedName>
        <fullName evidence="1">RABX5 catalytic core helical domain-containing protein</fullName>
    </recommendedName>
</protein>
<dbReference type="SUPFAM" id="SSF109993">
    <property type="entry name" value="VPS9 domain"/>
    <property type="match status" value="1"/>
</dbReference>
<dbReference type="Proteomes" id="UP000676336">
    <property type="component" value="Unassembled WGS sequence"/>
</dbReference>
<feature type="non-terminal residue" evidence="2">
    <location>
        <position position="1"/>
    </location>
</feature>
<gene>
    <name evidence="2" type="ORF">SMN809_LOCUS67264</name>
</gene>
<dbReference type="InterPro" id="IPR037191">
    <property type="entry name" value="VPS9_dom_sf"/>
</dbReference>
<organism evidence="2 3">
    <name type="scientific">Rotaria magnacalcarata</name>
    <dbReference type="NCBI Taxonomy" id="392030"/>
    <lineage>
        <taxon>Eukaryota</taxon>
        <taxon>Metazoa</taxon>
        <taxon>Spiralia</taxon>
        <taxon>Gnathifera</taxon>
        <taxon>Rotifera</taxon>
        <taxon>Eurotatoria</taxon>
        <taxon>Bdelloidea</taxon>
        <taxon>Philodinida</taxon>
        <taxon>Philodinidae</taxon>
        <taxon>Rotaria</taxon>
    </lineage>
</organism>
<comment type="caution">
    <text evidence="2">The sequence shown here is derived from an EMBL/GenBank/DDBJ whole genome shotgun (WGS) entry which is preliminary data.</text>
</comment>
<evidence type="ECO:0000313" key="3">
    <source>
        <dbReference type="Proteomes" id="UP000676336"/>
    </source>
</evidence>
<dbReference type="AlphaFoldDB" id="A0A8S3H2U4"/>
<dbReference type="Pfam" id="PF18151">
    <property type="entry name" value="DUF5601"/>
    <property type="match status" value="1"/>
</dbReference>
<name>A0A8S3H2U4_9BILA</name>
<sequence length="168" mass="19970">MIDDYRSRSVYIAYLVKNNENLLNSTYHQDRLLVRIQRDQDLCKQNLINYLIKLFLDSKEHLLQKLIDKFSHLSIAEEKMHLLELFLQDCCREITSDINWKTASPEQLSMSQTSIERMVMAKIYTAALYPNGQIDVQRDQIFSGHIRTLAEQLDPNHQKLRIQKLYQR</sequence>
<evidence type="ECO:0000313" key="2">
    <source>
        <dbReference type="EMBL" id="CAF5175401.1"/>
    </source>
</evidence>
<feature type="domain" description="RABX5 catalytic core helical" evidence="1">
    <location>
        <begin position="64"/>
        <end position="124"/>
    </location>
</feature>